<evidence type="ECO:0000313" key="4">
    <source>
        <dbReference type="EMBL" id="MBP2372767.1"/>
    </source>
</evidence>
<gene>
    <name evidence="4" type="ORF">JOF46_000679</name>
</gene>
<keyword evidence="5" id="KW-1185">Reference proteome</keyword>
<protein>
    <submittedName>
        <fullName evidence="4">NitT/TauT family transport system substrate-binding protein</fullName>
    </submittedName>
</protein>
<dbReference type="InterPro" id="IPR015168">
    <property type="entry name" value="SsuA/THI5"/>
</dbReference>
<dbReference type="EMBL" id="JAGIOE010000001">
    <property type="protein sequence ID" value="MBP2372767.1"/>
    <property type="molecule type" value="Genomic_DNA"/>
</dbReference>
<reference evidence="4 5" key="1">
    <citation type="submission" date="2021-03" db="EMBL/GenBank/DDBJ databases">
        <title>Sequencing the genomes of 1000 actinobacteria strains.</title>
        <authorList>
            <person name="Klenk H.-P."/>
        </authorList>
    </citation>
    <scope>NUCLEOTIDE SEQUENCE [LARGE SCALE GENOMIC DNA]</scope>
    <source>
        <strain evidence="4 5">DSM 15454</strain>
    </source>
</reference>
<proteinExistence type="inferred from homology"/>
<sequence>MRGIRLAALVGLAALALAGCSGPAGSDVKADPAGPIKVGVIPVADFAPVYLALDEGYFKEAGLDVEVQVMQNAASIAPAVLNGQLQFGTSAVTPFLAAAQKGLPLRAVANAADVALEPEEDVSALVVPEDSPITSPAQLEGKTVAVNALSSIVHVAAAKAVKEDGGDPAKVTFVAMPFPDMMTALAQGRVDAASVVEPFVGISTGAGATVIAHPYTASFQAGKTFALFFGSEAYAVANPGIVDKFAQALAKGSKTASEHPEKVSAVLVKYGKVDPAVADKIQQPGYGTLVDPVALNAAATVMQELGFLPGPVDVAKLVWKKP</sequence>
<dbReference type="InterPro" id="IPR001638">
    <property type="entry name" value="Solute-binding_3/MltF_N"/>
</dbReference>
<evidence type="ECO:0000313" key="5">
    <source>
        <dbReference type="Proteomes" id="UP000766570"/>
    </source>
</evidence>
<evidence type="ECO:0000256" key="1">
    <source>
        <dbReference type="ARBA" id="ARBA00010742"/>
    </source>
</evidence>
<accession>A0ABS4W990</accession>
<evidence type="ECO:0000256" key="2">
    <source>
        <dbReference type="SAM" id="SignalP"/>
    </source>
</evidence>
<feature type="domain" description="Solute-binding protein family 3/N-terminal" evidence="3">
    <location>
        <begin position="35"/>
        <end position="274"/>
    </location>
</feature>
<organism evidence="4 5">
    <name type="scientific">Paeniglutamicibacter psychrophenolicus</name>
    <dbReference type="NCBI Taxonomy" id="257454"/>
    <lineage>
        <taxon>Bacteria</taxon>
        <taxon>Bacillati</taxon>
        <taxon>Actinomycetota</taxon>
        <taxon>Actinomycetes</taxon>
        <taxon>Micrococcales</taxon>
        <taxon>Micrococcaceae</taxon>
        <taxon>Paeniglutamicibacter</taxon>
    </lineage>
</organism>
<dbReference type="SMART" id="SM00062">
    <property type="entry name" value="PBPb"/>
    <property type="match status" value="1"/>
</dbReference>
<name>A0ABS4W990_9MICC</name>
<dbReference type="RefSeq" id="WP_209906035.1">
    <property type="nucleotide sequence ID" value="NZ_BAAAMI010000019.1"/>
</dbReference>
<feature type="chain" id="PRO_5045913901" evidence="2">
    <location>
        <begin position="27"/>
        <end position="322"/>
    </location>
</feature>
<comment type="caution">
    <text evidence="4">The sequence shown here is derived from an EMBL/GenBank/DDBJ whole genome shotgun (WGS) entry which is preliminary data.</text>
</comment>
<dbReference type="Pfam" id="PF09084">
    <property type="entry name" value="NMT1"/>
    <property type="match status" value="1"/>
</dbReference>
<comment type="similarity">
    <text evidence="1">Belongs to the bacterial solute-binding protein SsuA/TauA family.</text>
</comment>
<evidence type="ECO:0000259" key="3">
    <source>
        <dbReference type="SMART" id="SM00062"/>
    </source>
</evidence>
<dbReference type="PROSITE" id="PS51257">
    <property type="entry name" value="PROKAR_LIPOPROTEIN"/>
    <property type="match status" value="1"/>
</dbReference>
<dbReference type="SUPFAM" id="SSF53850">
    <property type="entry name" value="Periplasmic binding protein-like II"/>
    <property type="match status" value="1"/>
</dbReference>
<dbReference type="PANTHER" id="PTHR30024">
    <property type="entry name" value="ALIPHATIC SULFONATES-BINDING PROTEIN-RELATED"/>
    <property type="match status" value="1"/>
</dbReference>
<feature type="signal peptide" evidence="2">
    <location>
        <begin position="1"/>
        <end position="26"/>
    </location>
</feature>
<keyword evidence="2" id="KW-0732">Signal</keyword>
<dbReference type="Proteomes" id="UP000766570">
    <property type="component" value="Unassembled WGS sequence"/>
</dbReference>
<dbReference type="Gene3D" id="3.40.190.10">
    <property type="entry name" value="Periplasmic binding protein-like II"/>
    <property type="match status" value="2"/>
</dbReference>